<sequence length="125" mass="13945">MPDKPLSDHKHHFKSIIQACTKYVRDLALHQYNWQQRPLLSIKDAVAPVAQAAVQAVVMALQGMSGSLDILDGEKGFWRMIGSDRFAQEILTHSLGSRWYVDYGSLKTIQPVAGLSNAVDYEMAT</sequence>
<dbReference type="SUPFAM" id="SSF103378">
    <property type="entry name" value="2-methylcitrate dehydratase PrpD"/>
    <property type="match status" value="1"/>
</dbReference>
<keyword evidence="2" id="KW-1185">Reference proteome</keyword>
<accession>A0ABZ2G873</accession>
<dbReference type="Gene3D" id="1.10.4100.10">
    <property type="entry name" value="2-methylcitrate dehydratase PrpD"/>
    <property type="match status" value="1"/>
</dbReference>
<evidence type="ECO:0000313" key="2">
    <source>
        <dbReference type="Proteomes" id="UP001379444"/>
    </source>
</evidence>
<dbReference type="InterPro" id="IPR042183">
    <property type="entry name" value="MmgE/PrpD_sf_1"/>
</dbReference>
<gene>
    <name evidence="1" type="ORF">QNA12_16025</name>
</gene>
<proteinExistence type="predicted"/>
<organism evidence="1 2">
    <name type="scientific">Pectobacterium cacticida</name>
    <dbReference type="NCBI Taxonomy" id="69221"/>
    <lineage>
        <taxon>Bacteria</taxon>
        <taxon>Pseudomonadati</taxon>
        <taxon>Pseudomonadota</taxon>
        <taxon>Gammaproteobacteria</taxon>
        <taxon>Enterobacterales</taxon>
        <taxon>Pectobacteriaceae</taxon>
        <taxon>Pectobacterium</taxon>
    </lineage>
</organism>
<name>A0ABZ2G873_9GAMM</name>
<dbReference type="EMBL" id="CP125967">
    <property type="protein sequence ID" value="WWO38008.1"/>
    <property type="molecule type" value="Genomic_DNA"/>
</dbReference>
<dbReference type="Proteomes" id="UP001379444">
    <property type="component" value="Chromosome"/>
</dbReference>
<dbReference type="InterPro" id="IPR036148">
    <property type="entry name" value="MmgE/PrpD_sf"/>
</dbReference>
<dbReference type="RefSeq" id="WP_264497941.1">
    <property type="nucleotide sequence ID" value="NZ_CP109947.1"/>
</dbReference>
<protein>
    <submittedName>
        <fullName evidence="1">Uncharacterized protein</fullName>
    </submittedName>
</protein>
<reference evidence="1 2" key="1">
    <citation type="journal article" date="2024" name="Front. Plant Sci.">
        <title>Comprehensive phenomic and genomic studies of the species, Pectobacterium cacticida and proposal for reclassification as Alcorniella cacticida comb. nov.</title>
        <authorList>
            <person name="Jonca J."/>
            <person name="Pirhonen M."/>
            <person name="Waleron M.M."/>
            <person name="Gawor J."/>
            <person name="Mrozik A."/>
            <person name="Smoktunowicz M."/>
            <person name="Waleron K."/>
            <person name="Waleron M."/>
        </authorList>
    </citation>
    <scope>NUCLEOTIDE SEQUENCE [LARGE SCALE GENOMIC DNA]</scope>
    <source>
        <strain evidence="1 2">DPMP6</strain>
    </source>
</reference>
<evidence type="ECO:0000313" key="1">
    <source>
        <dbReference type="EMBL" id="WWO38008.1"/>
    </source>
</evidence>